<evidence type="ECO:0000313" key="4">
    <source>
        <dbReference type="Proteomes" id="UP000434172"/>
    </source>
</evidence>
<sequence length="124" mass="13945">MWATASRSADTNDGIGILLLPDTCSETKAINTGIHVVVNILSTILLSGSNYCMQCLMAPTRSEINEAHAKQEWMDIGVHSIRNLWRIRWKRRVSWLLLMISSLPLHLLYVTSVLTPLRVKLTSS</sequence>
<reference evidence="3 4" key="1">
    <citation type="submission" date="2019-12" db="EMBL/GenBank/DDBJ databases">
        <title>A genome sequence resource for the geographically widespread anthracnose pathogen Colletotrichum asianum.</title>
        <authorList>
            <person name="Meng Y."/>
        </authorList>
    </citation>
    <scope>NUCLEOTIDE SEQUENCE [LARGE SCALE GENOMIC DNA]</scope>
    <source>
        <strain evidence="3 4">ICMP 18580</strain>
    </source>
</reference>
<accession>A0A8H3W5Q7</accession>
<protein>
    <recommendedName>
        <fullName evidence="2">DUF6536 domain-containing protein</fullName>
    </recommendedName>
</protein>
<evidence type="ECO:0000313" key="3">
    <source>
        <dbReference type="EMBL" id="KAF0320340.1"/>
    </source>
</evidence>
<dbReference type="OrthoDB" id="5429634at2759"/>
<proteinExistence type="predicted"/>
<dbReference type="Proteomes" id="UP000434172">
    <property type="component" value="Unassembled WGS sequence"/>
</dbReference>
<dbReference type="Pfam" id="PF20163">
    <property type="entry name" value="DUF6536"/>
    <property type="match status" value="1"/>
</dbReference>
<dbReference type="InterPro" id="IPR046623">
    <property type="entry name" value="DUF6536"/>
</dbReference>
<keyword evidence="1" id="KW-1133">Transmembrane helix</keyword>
<keyword evidence="1" id="KW-0472">Membrane</keyword>
<dbReference type="EMBL" id="WOWK01000084">
    <property type="protein sequence ID" value="KAF0320340.1"/>
    <property type="molecule type" value="Genomic_DNA"/>
</dbReference>
<evidence type="ECO:0000259" key="2">
    <source>
        <dbReference type="Pfam" id="PF20163"/>
    </source>
</evidence>
<dbReference type="AlphaFoldDB" id="A0A8H3W5Q7"/>
<keyword evidence="4" id="KW-1185">Reference proteome</keyword>
<feature type="domain" description="DUF6536" evidence="2">
    <location>
        <begin position="2"/>
        <end position="115"/>
    </location>
</feature>
<feature type="transmembrane region" description="Helical" evidence="1">
    <location>
        <begin position="93"/>
        <end position="114"/>
    </location>
</feature>
<comment type="caution">
    <text evidence="3">The sequence shown here is derived from an EMBL/GenBank/DDBJ whole genome shotgun (WGS) entry which is preliminary data.</text>
</comment>
<name>A0A8H3W5Q7_9PEZI</name>
<gene>
    <name evidence="3" type="ORF">GQ607_012436</name>
</gene>
<organism evidence="3 4">
    <name type="scientific">Colletotrichum asianum</name>
    <dbReference type="NCBI Taxonomy" id="702518"/>
    <lineage>
        <taxon>Eukaryota</taxon>
        <taxon>Fungi</taxon>
        <taxon>Dikarya</taxon>
        <taxon>Ascomycota</taxon>
        <taxon>Pezizomycotina</taxon>
        <taxon>Sordariomycetes</taxon>
        <taxon>Hypocreomycetidae</taxon>
        <taxon>Glomerellales</taxon>
        <taxon>Glomerellaceae</taxon>
        <taxon>Colletotrichum</taxon>
        <taxon>Colletotrichum gloeosporioides species complex</taxon>
    </lineage>
</organism>
<dbReference type="PANTHER" id="PTHR35395:SF1">
    <property type="entry name" value="DUF6536 DOMAIN-CONTAINING PROTEIN"/>
    <property type="match status" value="1"/>
</dbReference>
<evidence type="ECO:0000256" key="1">
    <source>
        <dbReference type="SAM" id="Phobius"/>
    </source>
</evidence>
<dbReference type="PANTHER" id="PTHR35395">
    <property type="entry name" value="DUF6536 DOMAIN-CONTAINING PROTEIN"/>
    <property type="match status" value="1"/>
</dbReference>
<keyword evidence="1" id="KW-0812">Transmembrane</keyword>